<dbReference type="AlphaFoldDB" id="A0A6B4JM22"/>
<gene>
    <name evidence="1" type="ORF">FDG31_05875</name>
</gene>
<sequence length="142" mass="17089">MLEHQIKKFQNLLEKTEEARDWYNKNIEEIKQILEYIKNDISVKAEDNIDTIILKKYIEYGNMKDVQKYIDDLGYRIKTESYIGSRKYTAEDISQVVYPYEKGDEKPREVNADEMLKEVVKKMHLYIFNSSYGKLKVREFNK</sequence>
<proteinExistence type="predicted"/>
<evidence type="ECO:0000313" key="1">
    <source>
        <dbReference type="EMBL" id="NFV25699.1"/>
    </source>
</evidence>
<reference evidence="1 2" key="1">
    <citation type="submission" date="2019-04" db="EMBL/GenBank/DDBJ databases">
        <title>Genome sequencing of Clostridium botulinum Groups I-IV and Clostridium butyricum.</title>
        <authorList>
            <person name="Brunt J."/>
            <person name="Van Vliet A.H.M."/>
            <person name="Stringer S.C."/>
            <person name="Carter A.T."/>
            <person name="Peck M.W."/>
        </authorList>
    </citation>
    <scope>NUCLEOTIDE SEQUENCE [LARGE SCALE GENOMIC DNA]</scope>
    <source>
        <strain evidence="1 2">BL81</strain>
    </source>
</reference>
<name>A0A6B4JM22_CLOBO</name>
<dbReference type="Proteomes" id="UP000486903">
    <property type="component" value="Unassembled WGS sequence"/>
</dbReference>
<dbReference type="RefSeq" id="WP_003370615.1">
    <property type="nucleotide sequence ID" value="NZ_JACBBA010000003.1"/>
</dbReference>
<accession>A0A6B4JM22</accession>
<comment type="caution">
    <text evidence="1">The sequence shown here is derived from an EMBL/GenBank/DDBJ whole genome shotgun (WGS) entry which is preliminary data.</text>
</comment>
<organism evidence="1 2">
    <name type="scientific">Clostridium botulinum</name>
    <dbReference type="NCBI Taxonomy" id="1491"/>
    <lineage>
        <taxon>Bacteria</taxon>
        <taxon>Bacillati</taxon>
        <taxon>Bacillota</taxon>
        <taxon>Clostridia</taxon>
        <taxon>Eubacteriales</taxon>
        <taxon>Clostridiaceae</taxon>
        <taxon>Clostridium</taxon>
    </lineage>
</organism>
<evidence type="ECO:0000313" key="2">
    <source>
        <dbReference type="Proteomes" id="UP000486903"/>
    </source>
</evidence>
<protein>
    <submittedName>
        <fullName evidence="1">Uncharacterized protein</fullName>
    </submittedName>
</protein>
<dbReference type="EMBL" id="SXFB01000003">
    <property type="protein sequence ID" value="NFV25699.1"/>
    <property type="molecule type" value="Genomic_DNA"/>
</dbReference>